<evidence type="ECO:0000256" key="1">
    <source>
        <dbReference type="ARBA" id="ARBA00023015"/>
    </source>
</evidence>
<evidence type="ECO:0000256" key="3">
    <source>
        <dbReference type="ARBA" id="ARBA00023163"/>
    </source>
</evidence>
<dbReference type="InterPro" id="IPR036390">
    <property type="entry name" value="WH_DNA-bd_sf"/>
</dbReference>
<dbReference type="Proteomes" id="UP000321832">
    <property type="component" value="Unassembled WGS sequence"/>
</dbReference>
<dbReference type="InterPro" id="IPR000835">
    <property type="entry name" value="HTH_MarR-typ"/>
</dbReference>
<keyword evidence="6" id="KW-1185">Reference proteome</keyword>
<proteinExistence type="predicted"/>
<keyword evidence="2" id="KW-0238">DNA-binding</keyword>
<dbReference type="PROSITE" id="PS50995">
    <property type="entry name" value="HTH_MARR_2"/>
    <property type="match status" value="1"/>
</dbReference>
<protein>
    <submittedName>
        <fullName evidence="5">MarR family transcriptional regulator</fullName>
    </submittedName>
</protein>
<accession>A0A5C6U007</accession>
<name>A0A5C6U007_9BURK</name>
<dbReference type="PROSITE" id="PS01117">
    <property type="entry name" value="HTH_MARR_1"/>
    <property type="match status" value="1"/>
</dbReference>
<dbReference type="EMBL" id="VOPW01000001">
    <property type="protein sequence ID" value="TXC66343.1"/>
    <property type="molecule type" value="Genomic_DNA"/>
</dbReference>
<dbReference type="InterPro" id="IPR039422">
    <property type="entry name" value="MarR/SlyA-like"/>
</dbReference>
<reference evidence="5 6" key="1">
    <citation type="submission" date="2019-08" db="EMBL/GenBank/DDBJ databases">
        <authorList>
            <person name="Khan S.A."/>
            <person name="Jeon C.O."/>
            <person name="Jeong S.E."/>
        </authorList>
    </citation>
    <scope>NUCLEOTIDE SEQUENCE [LARGE SCALE GENOMIC DNA]</scope>
    <source>
        <strain evidence="6">IMCC1728</strain>
    </source>
</reference>
<dbReference type="GO" id="GO:0003700">
    <property type="term" value="F:DNA-binding transcription factor activity"/>
    <property type="evidence" value="ECO:0007669"/>
    <property type="project" value="InterPro"/>
</dbReference>
<dbReference type="Gene3D" id="1.10.10.10">
    <property type="entry name" value="Winged helix-like DNA-binding domain superfamily/Winged helix DNA-binding domain"/>
    <property type="match status" value="1"/>
</dbReference>
<gene>
    <name evidence="5" type="ORF">FSC37_12080</name>
</gene>
<dbReference type="AlphaFoldDB" id="A0A5C6U007"/>
<sequence>MDLIDAESRVVDDHHQAIKLWLRLLACTTRVENVIRQRLRSEFGTTLPRFDLMAQLDREPAGLSMGELSARMMVTGGNVTGIVDQLESEGLVAREDHPSDRRAFIVRLTPAGRRQFRRMAAVHEAWIVELFDGWSASQKSQVHGLLATLKQHLAALETPTAPRSKRKESA</sequence>
<dbReference type="InterPro" id="IPR036388">
    <property type="entry name" value="WH-like_DNA-bd_sf"/>
</dbReference>
<dbReference type="PANTHER" id="PTHR33164:SF43">
    <property type="entry name" value="HTH-TYPE TRANSCRIPTIONAL REPRESSOR YETL"/>
    <property type="match status" value="1"/>
</dbReference>
<feature type="domain" description="HTH marR-type" evidence="4">
    <location>
        <begin position="17"/>
        <end position="151"/>
    </location>
</feature>
<dbReference type="Pfam" id="PF12802">
    <property type="entry name" value="MarR_2"/>
    <property type="match status" value="1"/>
</dbReference>
<dbReference type="PRINTS" id="PR00598">
    <property type="entry name" value="HTHMARR"/>
</dbReference>
<dbReference type="GO" id="GO:0003677">
    <property type="term" value="F:DNA binding"/>
    <property type="evidence" value="ECO:0007669"/>
    <property type="project" value="UniProtKB-KW"/>
</dbReference>
<dbReference type="PANTHER" id="PTHR33164">
    <property type="entry name" value="TRANSCRIPTIONAL REGULATOR, MARR FAMILY"/>
    <property type="match status" value="1"/>
</dbReference>
<keyword evidence="1" id="KW-0805">Transcription regulation</keyword>
<evidence type="ECO:0000259" key="4">
    <source>
        <dbReference type="PROSITE" id="PS50995"/>
    </source>
</evidence>
<dbReference type="InterPro" id="IPR023187">
    <property type="entry name" value="Tscrpt_reg_MarR-type_CS"/>
</dbReference>
<keyword evidence="3" id="KW-0804">Transcription</keyword>
<dbReference type="SUPFAM" id="SSF46785">
    <property type="entry name" value="Winged helix' DNA-binding domain"/>
    <property type="match status" value="1"/>
</dbReference>
<dbReference type="GO" id="GO:0006950">
    <property type="term" value="P:response to stress"/>
    <property type="evidence" value="ECO:0007669"/>
    <property type="project" value="TreeGrafter"/>
</dbReference>
<comment type="caution">
    <text evidence="5">The sequence shown here is derived from an EMBL/GenBank/DDBJ whole genome shotgun (WGS) entry which is preliminary data.</text>
</comment>
<evidence type="ECO:0000313" key="6">
    <source>
        <dbReference type="Proteomes" id="UP000321832"/>
    </source>
</evidence>
<evidence type="ECO:0000256" key="2">
    <source>
        <dbReference type="ARBA" id="ARBA00023125"/>
    </source>
</evidence>
<evidence type="ECO:0000313" key="5">
    <source>
        <dbReference type="EMBL" id="TXC66343.1"/>
    </source>
</evidence>
<organism evidence="5 6">
    <name type="scientific">Piscinibacter aquaticus</name>
    <dbReference type="NCBI Taxonomy" id="392597"/>
    <lineage>
        <taxon>Bacteria</taxon>
        <taxon>Pseudomonadati</taxon>
        <taxon>Pseudomonadota</taxon>
        <taxon>Betaproteobacteria</taxon>
        <taxon>Burkholderiales</taxon>
        <taxon>Sphaerotilaceae</taxon>
        <taxon>Piscinibacter</taxon>
    </lineage>
</organism>
<dbReference type="SMART" id="SM00347">
    <property type="entry name" value="HTH_MARR"/>
    <property type="match status" value="1"/>
</dbReference>